<organism evidence="1 2">
    <name type="scientific">Aureimonas pseudogalii</name>
    <dbReference type="NCBI Taxonomy" id="1744844"/>
    <lineage>
        <taxon>Bacteria</taxon>
        <taxon>Pseudomonadati</taxon>
        <taxon>Pseudomonadota</taxon>
        <taxon>Alphaproteobacteria</taxon>
        <taxon>Hyphomicrobiales</taxon>
        <taxon>Aurantimonadaceae</taxon>
        <taxon>Aureimonas</taxon>
    </lineage>
</organism>
<keyword evidence="2" id="KW-1185">Reference proteome</keyword>
<gene>
    <name evidence="1" type="ORF">GGR04_000203</name>
</gene>
<accession>A0A7W6E7W8</accession>
<comment type="caution">
    <text evidence="1">The sequence shown here is derived from an EMBL/GenBank/DDBJ whole genome shotgun (WGS) entry which is preliminary data.</text>
</comment>
<dbReference type="AlphaFoldDB" id="A0A7W6E7W8"/>
<evidence type="ECO:0000313" key="2">
    <source>
        <dbReference type="Proteomes" id="UP000542776"/>
    </source>
</evidence>
<dbReference type="EMBL" id="JACIEK010000001">
    <property type="protein sequence ID" value="MBB3996382.1"/>
    <property type="molecule type" value="Genomic_DNA"/>
</dbReference>
<reference evidence="1 2" key="1">
    <citation type="submission" date="2020-08" db="EMBL/GenBank/DDBJ databases">
        <title>Genomic Encyclopedia of Type Strains, Phase IV (KMG-IV): sequencing the most valuable type-strain genomes for metagenomic binning, comparative biology and taxonomic classification.</title>
        <authorList>
            <person name="Goeker M."/>
        </authorList>
    </citation>
    <scope>NUCLEOTIDE SEQUENCE [LARGE SCALE GENOMIC DNA]</scope>
    <source>
        <strain evidence="1 2">DSM 102238</strain>
    </source>
</reference>
<evidence type="ECO:0000313" key="1">
    <source>
        <dbReference type="EMBL" id="MBB3996382.1"/>
    </source>
</evidence>
<proteinExistence type="predicted"/>
<evidence type="ECO:0008006" key="3">
    <source>
        <dbReference type="Google" id="ProtNLM"/>
    </source>
</evidence>
<sequence>MEAVLTQAINRLEAVLAGETLALQSGQHVGLGDISNRKNQSLMELSRISRGFQGIEASEGLRDRLTGLRERLADNRRTIELHMEATAEVASLITQAIADAESDGTYAATHQGARPVR</sequence>
<name>A0A7W6E7W8_9HYPH</name>
<dbReference type="RefSeq" id="WP_183196981.1">
    <property type="nucleotide sequence ID" value="NZ_JACIEK010000001.1"/>
</dbReference>
<protein>
    <recommendedName>
        <fullName evidence="3">Flagellar protein FlgN</fullName>
    </recommendedName>
</protein>
<dbReference type="Proteomes" id="UP000542776">
    <property type="component" value="Unassembled WGS sequence"/>
</dbReference>